<proteinExistence type="predicted"/>
<dbReference type="RefSeq" id="WP_190924541.1">
    <property type="nucleotide sequence ID" value="NZ_JACXAC010000003.1"/>
</dbReference>
<dbReference type="Proteomes" id="UP000606003">
    <property type="component" value="Unassembled WGS sequence"/>
</dbReference>
<protein>
    <submittedName>
        <fullName evidence="3">SusE domain-containing protein</fullName>
    </submittedName>
</protein>
<dbReference type="InterPro" id="IPR025970">
    <property type="entry name" value="SusE"/>
</dbReference>
<name>A0ABR8JRU8_9BACT</name>
<evidence type="ECO:0000259" key="2">
    <source>
        <dbReference type="Pfam" id="PF14292"/>
    </source>
</evidence>
<sequence length="271" mass="27469">MKNLLTQALAVAVALTSLASCNKDEDKATIAPSASLSLKSSTNTVVLTQLNDANDIITYNWNAVSFALSGTDASKAPGVTYQVQIAKSADGFGYPAVFDAGTNLTKTIKVKDLNDGLNAIGIATQKPVPVYARVVAVVGGDNHTFASAPVALTATAYPACLPPNADTWALVGPAGLGWPSGGASEDGIPLTWNCALQAYTARAALNAGEFKFRKDKAWSINLGGAGSLTQGAPLSLNGPNLSITTPGTYTVKLTVNGAGAGVSGGTVTVTP</sequence>
<dbReference type="Gene3D" id="2.60.40.3620">
    <property type="match status" value="1"/>
</dbReference>
<dbReference type="Pfam" id="PF14292">
    <property type="entry name" value="SusE"/>
    <property type="match status" value="1"/>
</dbReference>
<dbReference type="PROSITE" id="PS51257">
    <property type="entry name" value="PROKAR_LIPOPROTEIN"/>
    <property type="match status" value="1"/>
</dbReference>
<evidence type="ECO:0000313" key="4">
    <source>
        <dbReference type="Proteomes" id="UP000606003"/>
    </source>
</evidence>
<evidence type="ECO:0000313" key="3">
    <source>
        <dbReference type="EMBL" id="MBD2722704.1"/>
    </source>
</evidence>
<organism evidence="3 4">
    <name type="scientific">Hymenobacter armeniacus</name>
    <dbReference type="NCBI Taxonomy" id="2771358"/>
    <lineage>
        <taxon>Bacteria</taxon>
        <taxon>Pseudomonadati</taxon>
        <taxon>Bacteroidota</taxon>
        <taxon>Cytophagia</taxon>
        <taxon>Cytophagales</taxon>
        <taxon>Hymenobacteraceae</taxon>
        <taxon>Hymenobacter</taxon>
    </lineage>
</organism>
<comment type="caution">
    <text evidence="3">The sequence shown here is derived from an EMBL/GenBank/DDBJ whole genome shotgun (WGS) entry which is preliminary data.</text>
</comment>
<accession>A0ABR8JRU8</accession>
<reference evidence="3 4" key="1">
    <citation type="submission" date="2020-09" db="EMBL/GenBank/DDBJ databases">
        <authorList>
            <person name="Kim M.K."/>
        </authorList>
    </citation>
    <scope>NUCLEOTIDE SEQUENCE [LARGE SCALE GENOMIC DNA]</scope>
    <source>
        <strain evidence="3 4">BT189</strain>
    </source>
</reference>
<gene>
    <name evidence="3" type="ORF">IC234_11275</name>
</gene>
<evidence type="ECO:0000256" key="1">
    <source>
        <dbReference type="SAM" id="SignalP"/>
    </source>
</evidence>
<dbReference type="EMBL" id="JACXAC010000003">
    <property type="protein sequence ID" value="MBD2722704.1"/>
    <property type="molecule type" value="Genomic_DNA"/>
</dbReference>
<feature type="chain" id="PRO_5046736450" evidence="1">
    <location>
        <begin position="20"/>
        <end position="271"/>
    </location>
</feature>
<keyword evidence="1" id="KW-0732">Signal</keyword>
<keyword evidence="4" id="KW-1185">Reference proteome</keyword>
<feature type="signal peptide" evidence="1">
    <location>
        <begin position="1"/>
        <end position="19"/>
    </location>
</feature>
<feature type="domain" description="SusE outer membrane protein" evidence="2">
    <location>
        <begin position="23"/>
        <end position="134"/>
    </location>
</feature>